<feature type="transmembrane region" description="Helical" evidence="1">
    <location>
        <begin position="130"/>
        <end position="148"/>
    </location>
</feature>
<dbReference type="OrthoDB" id="325657at2"/>
<comment type="caution">
    <text evidence="2">The sequence shown here is derived from an EMBL/GenBank/DDBJ whole genome shotgun (WGS) entry which is preliminary data.</text>
</comment>
<dbReference type="AlphaFoldDB" id="A0A4R8MUQ4"/>
<sequence>MKTEELIKILTQDNKKVSPLKSPEHRFLVWTLISLLSMFVILFFSIIIRGQYNIPQFWGSNLALMAIFIFCGLVLFKRNIPGQQSRYDYLYYNLVLVIWFCYLVFSVSFLDRGLFLSLSEEFKNHGSSCVELVLLITMIPVILLNFYLKKGFIEPSILYQFSIYVLPFAFAQISISFFCPNETSTHILAWHNLALIPFYSLISFLGFKLIQIKD</sequence>
<accession>A0A4R8MUQ4</accession>
<keyword evidence="1" id="KW-0812">Transmembrane</keyword>
<dbReference type="EMBL" id="SORO01000001">
    <property type="protein sequence ID" value="TDY73094.1"/>
    <property type="molecule type" value="Genomic_DNA"/>
</dbReference>
<keyword evidence="1" id="KW-0472">Membrane</keyword>
<evidence type="ECO:0000313" key="2">
    <source>
        <dbReference type="EMBL" id="TDY73094.1"/>
    </source>
</evidence>
<evidence type="ECO:0008006" key="4">
    <source>
        <dbReference type="Google" id="ProtNLM"/>
    </source>
</evidence>
<dbReference type="GeneID" id="79827412"/>
<name>A0A4R8MUQ4_LEPME</name>
<reference evidence="2 3" key="1">
    <citation type="submission" date="2019-03" db="EMBL/GenBank/DDBJ databases">
        <title>Genomic Encyclopedia of Archaeal and Bacterial Type Strains, Phase II (KMG-II): from individual species to whole genera.</title>
        <authorList>
            <person name="Goeker M."/>
        </authorList>
    </citation>
    <scope>NUCLEOTIDE SEQUENCE [LARGE SCALE GENOMIC DNA]</scope>
    <source>
        <strain evidence="2 3">DSM 21537</strain>
    </source>
</reference>
<feature type="transmembrane region" description="Helical" evidence="1">
    <location>
        <begin position="58"/>
        <end position="77"/>
    </location>
</feature>
<dbReference type="RefSeq" id="WP_004786428.1">
    <property type="nucleotide sequence ID" value="NZ_SORO01000001.1"/>
</dbReference>
<feature type="transmembrane region" description="Helical" evidence="1">
    <location>
        <begin position="27"/>
        <end position="52"/>
    </location>
</feature>
<dbReference type="Proteomes" id="UP000294684">
    <property type="component" value="Unassembled WGS sequence"/>
</dbReference>
<protein>
    <recommendedName>
        <fullName evidence="4">DUF1109 family protein</fullName>
    </recommendedName>
</protein>
<gene>
    <name evidence="2" type="ORF">CLV96_2115</name>
</gene>
<dbReference type="Pfam" id="PF06532">
    <property type="entry name" value="NrsF"/>
    <property type="match status" value="1"/>
</dbReference>
<keyword evidence="3" id="KW-1185">Reference proteome</keyword>
<keyword evidence="1" id="KW-1133">Transmembrane helix</keyword>
<feature type="transmembrane region" description="Helical" evidence="1">
    <location>
        <begin position="89"/>
        <end position="110"/>
    </location>
</feature>
<evidence type="ECO:0000256" key="1">
    <source>
        <dbReference type="SAM" id="Phobius"/>
    </source>
</evidence>
<feature type="transmembrane region" description="Helical" evidence="1">
    <location>
        <begin position="190"/>
        <end position="210"/>
    </location>
</feature>
<evidence type="ECO:0000313" key="3">
    <source>
        <dbReference type="Proteomes" id="UP000294684"/>
    </source>
</evidence>
<organism evidence="2 3">
    <name type="scientific">Leptospira meyeri</name>
    <dbReference type="NCBI Taxonomy" id="29508"/>
    <lineage>
        <taxon>Bacteria</taxon>
        <taxon>Pseudomonadati</taxon>
        <taxon>Spirochaetota</taxon>
        <taxon>Spirochaetia</taxon>
        <taxon>Leptospirales</taxon>
        <taxon>Leptospiraceae</taxon>
        <taxon>Leptospira</taxon>
    </lineage>
</organism>
<proteinExistence type="predicted"/>
<dbReference type="STRING" id="1193051.LEP1GSC017_1889"/>
<dbReference type="InterPro" id="IPR009495">
    <property type="entry name" value="NrsF"/>
</dbReference>
<feature type="transmembrane region" description="Helical" evidence="1">
    <location>
        <begin position="157"/>
        <end position="178"/>
    </location>
</feature>